<dbReference type="EMBL" id="CAJVCE010000016">
    <property type="protein sequence ID" value="CAG7651650.1"/>
    <property type="molecule type" value="Genomic_DNA"/>
</dbReference>
<gene>
    <name evidence="2" type="ORF">PAECIP111802_05017</name>
</gene>
<evidence type="ECO:0000313" key="3">
    <source>
        <dbReference type="Proteomes" id="UP000730618"/>
    </source>
</evidence>
<proteinExistence type="predicted"/>
<dbReference type="InterPro" id="IPR041657">
    <property type="entry name" value="HTH_17"/>
</dbReference>
<accession>A0ABN7TU63</accession>
<organism evidence="2 3">
    <name type="scientific">Paenibacillus allorhizosphaerae</name>
    <dbReference type="NCBI Taxonomy" id="2849866"/>
    <lineage>
        <taxon>Bacteria</taxon>
        <taxon>Bacillati</taxon>
        <taxon>Bacillota</taxon>
        <taxon>Bacilli</taxon>
        <taxon>Bacillales</taxon>
        <taxon>Paenibacillaceae</taxon>
        <taxon>Paenibacillus</taxon>
    </lineage>
</organism>
<dbReference type="Pfam" id="PF12728">
    <property type="entry name" value="HTH_17"/>
    <property type="match status" value="1"/>
</dbReference>
<reference evidence="2 3" key="1">
    <citation type="submission" date="2021-06" db="EMBL/GenBank/DDBJ databases">
        <authorList>
            <person name="Criscuolo A."/>
        </authorList>
    </citation>
    <scope>NUCLEOTIDE SEQUENCE [LARGE SCALE GENOMIC DNA]</scope>
    <source>
        <strain evidence="3">CIP 111802</strain>
    </source>
</reference>
<dbReference type="RefSeq" id="WP_218101266.1">
    <property type="nucleotide sequence ID" value="NZ_CAJVCE010000016.1"/>
</dbReference>
<evidence type="ECO:0000259" key="1">
    <source>
        <dbReference type="Pfam" id="PF12728"/>
    </source>
</evidence>
<name>A0ABN7TU63_9BACL</name>
<dbReference type="Proteomes" id="UP000730618">
    <property type="component" value="Unassembled WGS sequence"/>
</dbReference>
<feature type="domain" description="Helix-turn-helix" evidence="1">
    <location>
        <begin position="67"/>
        <end position="119"/>
    </location>
</feature>
<protein>
    <recommendedName>
        <fullName evidence="1">Helix-turn-helix domain-containing protein</fullName>
    </recommendedName>
</protein>
<evidence type="ECO:0000313" key="2">
    <source>
        <dbReference type="EMBL" id="CAG7651650.1"/>
    </source>
</evidence>
<sequence>MSTYINISEAAKEIGITPTSLYKIVNHENPTKRLEPVNRSTHRGDGGYRFRLSDVQAFKTSYVKKDLTSMEAAQRIGRSTTYIHKLIRDGLIEYYEEEYRGKKTYFIKEEDLEHYINENPDAGKVETIYDKRNGLFLFQPFVKNGSLARIVELKRVNNRKIDARLKTSDDQLLTYEEALEHGWLPLLTITERKPITGYGYARFEFPTQQAPNSVIYMVIEELFKQAGPANMKITREGRIITVEVRKTVLLGVMPTTHPDLIDKLKLFLKSGEIIPKYDGTLIDTGLFPVTIFLSKSQKEALNRKAEEENMSLQEWIEERLL</sequence>
<comment type="caution">
    <text evidence="2">The sequence shown here is derived from an EMBL/GenBank/DDBJ whole genome shotgun (WGS) entry which is preliminary data.</text>
</comment>
<keyword evidence="3" id="KW-1185">Reference proteome</keyword>